<feature type="region of interest" description="Disordered" evidence="1">
    <location>
        <begin position="315"/>
        <end position="334"/>
    </location>
</feature>
<evidence type="ECO:0000313" key="2">
    <source>
        <dbReference type="EMBL" id="KAF4683472.1"/>
    </source>
</evidence>
<sequence>MGRVDRARISIEDLKGKADVDDKTWEKVSVALGGAKDCMPLISNFAFVNAKAVTTAVNSLDNAVQKGKVMLLYDLCREQCGLLLASRTTMEAGTPAAGGARAAPSGAQQVEPKRLKMSLFVDSVDDGSFALLAIEDYSSRLKFFKQLYGDVPVPQIPTREQLSALQSRLLEDESPFVDFRVWTPGQRKRLREEKTKRWTLDDGVPTKVISVSTPSLAQWRESFVIFKHAMVMLKQGSFADFERYKSAVEGLTETFGDYWSVVVEADEVMRSSHIGSYRDANPQLSWGECFVLAADDAAFWRCHVDHKVMRFHFTDKEGPQKSGKGRDPRQRASKDVSQQFCYAYQDGRHTGDKCKDGRIHLCQGCKGRHDLPRGRNLCPKAAAARASVASKGELAGSKPEGAPPENRARRA</sequence>
<feature type="region of interest" description="Disordered" evidence="1">
    <location>
        <begin position="388"/>
        <end position="411"/>
    </location>
</feature>
<reference evidence="2 3" key="1">
    <citation type="submission" date="2020-04" db="EMBL/GenBank/DDBJ databases">
        <title>Perkinsus olseni comparative genomics.</title>
        <authorList>
            <person name="Bogema D.R."/>
        </authorList>
    </citation>
    <scope>NUCLEOTIDE SEQUENCE [LARGE SCALE GENOMIC DNA]</scope>
    <source>
        <strain evidence="2">00978-12</strain>
    </source>
</reference>
<comment type="caution">
    <text evidence="2">The sequence shown here is derived from an EMBL/GenBank/DDBJ whole genome shotgun (WGS) entry which is preliminary data.</text>
</comment>
<dbReference type="AlphaFoldDB" id="A0A7J6NHU6"/>
<evidence type="ECO:0000313" key="3">
    <source>
        <dbReference type="Proteomes" id="UP000541610"/>
    </source>
</evidence>
<dbReference type="Proteomes" id="UP000541610">
    <property type="component" value="Unassembled WGS sequence"/>
</dbReference>
<evidence type="ECO:0000256" key="1">
    <source>
        <dbReference type="SAM" id="MobiDB-lite"/>
    </source>
</evidence>
<protein>
    <submittedName>
        <fullName evidence="2">Uncharacterized protein</fullName>
    </submittedName>
</protein>
<accession>A0A7J6NHU6</accession>
<dbReference type="OrthoDB" id="10411546at2759"/>
<dbReference type="EMBL" id="JABANP010000365">
    <property type="protein sequence ID" value="KAF4683472.1"/>
    <property type="molecule type" value="Genomic_DNA"/>
</dbReference>
<proteinExistence type="predicted"/>
<organism evidence="2 3">
    <name type="scientific">Perkinsus olseni</name>
    <name type="common">Perkinsus atlanticus</name>
    <dbReference type="NCBI Taxonomy" id="32597"/>
    <lineage>
        <taxon>Eukaryota</taxon>
        <taxon>Sar</taxon>
        <taxon>Alveolata</taxon>
        <taxon>Perkinsozoa</taxon>
        <taxon>Perkinsea</taxon>
        <taxon>Perkinsida</taxon>
        <taxon>Perkinsidae</taxon>
        <taxon>Perkinsus</taxon>
    </lineage>
</organism>
<name>A0A7J6NHU6_PEROL</name>
<gene>
    <name evidence="2" type="ORF">FOZ60_009083</name>
</gene>